<dbReference type="Gene3D" id="3.80.10.10">
    <property type="entry name" value="Ribonuclease Inhibitor"/>
    <property type="match status" value="1"/>
</dbReference>
<dbReference type="SUPFAM" id="SSF52047">
    <property type="entry name" value="RNI-like"/>
    <property type="match status" value="1"/>
</dbReference>
<evidence type="ECO:0000313" key="1">
    <source>
        <dbReference type="EMBL" id="KAF6758944.1"/>
    </source>
</evidence>
<accession>A0A8H6MAJ8</accession>
<comment type="caution">
    <text evidence="1">The sequence shown here is derived from an EMBL/GenBank/DDBJ whole genome shotgun (WGS) entry which is preliminary data.</text>
</comment>
<proteinExistence type="predicted"/>
<organism evidence="1 2">
    <name type="scientific">Ephemerocybe angulata</name>
    <dbReference type="NCBI Taxonomy" id="980116"/>
    <lineage>
        <taxon>Eukaryota</taxon>
        <taxon>Fungi</taxon>
        <taxon>Dikarya</taxon>
        <taxon>Basidiomycota</taxon>
        <taxon>Agaricomycotina</taxon>
        <taxon>Agaricomycetes</taxon>
        <taxon>Agaricomycetidae</taxon>
        <taxon>Agaricales</taxon>
        <taxon>Agaricineae</taxon>
        <taxon>Psathyrellaceae</taxon>
        <taxon>Ephemerocybe</taxon>
    </lineage>
</organism>
<dbReference type="EMBL" id="JACGCI010000017">
    <property type="protein sequence ID" value="KAF6758944.1"/>
    <property type="molecule type" value="Genomic_DNA"/>
</dbReference>
<protein>
    <submittedName>
        <fullName evidence="1">Uncharacterized protein</fullName>
    </submittedName>
</protein>
<dbReference type="AlphaFoldDB" id="A0A8H6MAJ8"/>
<gene>
    <name evidence="1" type="ORF">DFP72DRAFT_1043498</name>
</gene>
<dbReference type="Proteomes" id="UP000521943">
    <property type="component" value="Unassembled WGS sequence"/>
</dbReference>
<dbReference type="OrthoDB" id="3061721at2759"/>
<keyword evidence="2" id="KW-1185">Reference proteome</keyword>
<dbReference type="InterPro" id="IPR032675">
    <property type="entry name" value="LRR_dom_sf"/>
</dbReference>
<reference evidence="1 2" key="1">
    <citation type="submission" date="2020-07" db="EMBL/GenBank/DDBJ databases">
        <title>Comparative genomics of pyrophilous fungi reveals a link between fire events and developmental genes.</title>
        <authorList>
            <consortium name="DOE Joint Genome Institute"/>
            <person name="Steindorff A.S."/>
            <person name="Carver A."/>
            <person name="Calhoun S."/>
            <person name="Stillman K."/>
            <person name="Liu H."/>
            <person name="Lipzen A."/>
            <person name="Pangilinan J."/>
            <person name="Labutti K."/>
            <person name="Bruns T.D."/>
            <person name="Grigoriev I.V."/>
        </authorList>
    </citation>
    <scope>NUCLEOTIDE SEQUENCE [LARGE SCALE GENOMIC DNA]</scope>
    <source>
        <strain evidence="1 2">CBS 144469</strain>
    </source>
</reference>
<evidence type="ECO:0000313" key="2">
    <source>
        <dbReference type="Proteomes" id="UP000521943"/>
    </source>
</evidence>
<sequence>MASPIRHADCFHDFPEDIVRTILEEAASDTNEPAWACARVSRKVQGWTEPIMYRHIRVEHTSARAVLLARTVNSHPAKPATFFATSVKSLYIDVWDDSEPTAIFSILGACPNIVGLHLSTLYLGKSFLVGNHSVWKGFSKLEKLRIAPNMFSPYHFTFLSGPLENPMFAFITHLELPWNYRLRGLSWKLPSFSSLQALTHMCILSCDSGGDIISMFVQVRSWVPHIPTQLMIYTTRIRVRY</sequence>
<name>A0A8H6MAJ8_9AGAR</name>